<feature type="domain" description="Pseudouridine synthase RsuA/RluA-like" evidence="3">
    <location>
        <begin position="22"/>
        <end position="168"/>
    </location>
</feature>
<dbReference type="GO" id="GO:0009982">
    <property type="term" value="F:pseudouridine synthase activity"/>
    <property type="evidence" value="ECO:0007669"/>
    <property type="project" value="InterPro"/>
</dbReference>
<keyword evidence="2" id="KW-0413">Isomerase</keyword>
<protein>
    <submittedName>
        <fullName evidence="4">23S rRNA pseudouridine1911/1915/1917 synthase</fullName>
    </submittedName>
</protein>
<dbReference type="InterPro" id="IPR020103">
    <property type="entry name" value="PsdUridine_synth_cat_dom_sf"/>
</dbReference>
<dbReference type="AlphaFoldDB" id="A0A1H9JJK4"/>
<dbReference type="Gene3D" id="3.30.2350.10">
    <property type="entry name" value="Pseudouridine synthase"/>
    <property type="match status" value="1"/>
</dbReference>
<evidence type="ECO:0000259" key="3">
    <source>
        <dbReference type="Pfam" id="PF00849"/>
    </source>
</evidence>
<dbReference type="InterPro" id="IPR050188">
    <property type="entry name" value="RluA_PseudoU_synthase"/>
</dbReference>
<dbReference type="InterPro" id="IPR006145">
    <property type="entry name" value="PsdUridine_synth_RsuA/RluA"/>
</dbReference>
<comment type="similarity">
    <text evidence="1">Belongs to the pseudouridine synthase RluA family.</text>
</comment>
<name>A0A1H9JJK4_9BACT</name>
<dbReference type="GO" id="GO:0003723">
    <property type="term" value="F:RNA binding"/>
    <property type="evidence" value="ECO:0007669"/>
    <property type="project" value="InterPro"/>
</dbReference>
<gene>
    <name evidence="4" type="ORF">SAMN05444359_117100</name>
</gene>
<dbReference type="InParanoid" id="A0A1H9JJK4"/>
<dbReference type="GO" id="GO:0006396">
    <property type="term" value="P:RNA processing"/>
    <property type="evidence" value="ECO:0007669"/>
    <property type="project" value="UniProtKB-ARBA"/>
</dbReference>
<dbReference type="Proteomes" id="UP000199021">
    <property type="component" value="Unassembled WGS sequence"/>
</dbReference>
<dbReference type="GO" id="GO:0140098">
    <property type="term" value="F:catalytic activity, acting on RNA"/>
    <property type="evidence" value="ECO:0007669"/>
    <property type="project" value="UniProtKB-ARBA"/>
</dbReference>
<sequence length="227" mass="25137">MADTPRFKGRISDWILHKDNQLIAFNKPAGLAVQPDKTGDPSLLGLGAAYIRHDLYLIHRLDRPVSGIVLLGQKPSAQTALTRQLKAGTVDKHYLAIVANRPEEDEATLVHHLRNGKGNRSVIEENPAPGNKAAELHYKVLGSSDRYHLLAVQLKTGRKHQIRAQLAAIGCPLRGDAKYGFKRSNEDGHIDLHSHRIAYNHPITGERMEHTAPLPEGAVWEAFAEMV</sequence>
<evidence type="ECO:0000313" key="4">
    <source>
        <dbReference type="EMBL" id="SEQ86928.1"/>
    </source>
</evidence>
<keyword evidence="5" id="KW-1185">Reference proteome</keyword>
<dbReference type="EMBL" id="FOFB01000017">
    <property type="protein sequence ID" value="SEQ86928.1"/>
    <property type="molecule type" value="Genomic_DNA"/>
</dbReference>
<organism evidence="4 5">
    <name type="scientific">Neolewinella agarilytica</name>
    <dbReference type="NCBI Taxonomy" id="478744"/>
    <lineage>
        <taxon>Bacteria</taxon>
        <taxon>Pseudomonadati</taxon>
        <taxon>Bacteroidota</taxon>
        <taxon>Saprospiria</taxon>
        <taxon>Saprospirales</taxon>
        <taxon>Lewinellaceae</taxon>
        <taxon>Neolewinella</taxon>
    </lineage>
</organism>
<dbReference type="InterPro" id="IPR006224">
    <property type="entry name" value="PsdUridine_synth_RluA-like_CS"/>
</dbReference>
<evidence type="ECO:0000256" key="2">
    <source>
        <dbReference type="ARBA" id="ARBA00023235"/>
    </source>
</evidence>
<reference evidence="5" key="1">
    <citation type="submission" date="2016-10" db="EMBL/GenBank/DDBJ databases">
        <authorList>
            <person name="Varghese N."/>
            <person name="Submissions S."/>
        </authorList>
    </citation>
    <scope>NUCLEOTIDE SEQUENCE [LARGE SCALE GENOMIC DNA]</scope>
    <source>
        <strain evidence="5">DSM 24740</strain>
    </source>
</reference>
<accession>A0A1H9JJK4</accession>
<dbReference type="RefSeq" id="WP_090170155.1">
    <property type="nucleotide sequence ID" value="NZ_FOFB01000017.1"/>
</dbReference>
<evidence type="ECO:0000313" key="5">
    <source>
        <dbReference type="Proteomes" id="UP000199021"/>
    </source>
</evidence>
<dbReference type="PROSITE" id="PS01129">
    <property type="entry name" value="PSI_RLU"/>
    <property type="match status" value="1"/>
</dbReference>
<dbReference type="STRING" id="478744.SAMN05444359_117100"/>
<dbReference type="GO" id="GO:0001522">
    <property type="term" value="P:pseudouridine synthesis"/>
    <property type="evidence" value="ECO:0007669"/>
    <property type="project" value="InterPro"/>
</dbReference>
<dbReference type="OrthoDB" id="9796412at2"/>
<dbReference type="CDD" id="cd02869">
    <property type="entry name" value="PseudoU_synth_RluA_like"/>
    <property type="match status" value="1"/>
</dbReference>
<evidence type="ECO:0000256" key="1">
    <source>
        <dbReference type="ARBA" id="ARBA00010876"/>
    </source>
</evidence>
<dbReference type="PANTHER" id="PTHR21600">
    <property type="entry name" value="MITOCHONDRIAL RNA PSEUDOURIDINE SYNTHASE"/>
    <property type="match status" value="1"/>
</dbReference>
<proteinExistence type="inferred from homology"/>
<dbReference type="SUPFAM" id="SSF55120">
    <property type="entry name" value="Pseudouridine synthase"/>
    <property type="match status" value="1"/>
</dbReference>
<dbReference type="PANTHER" id="PTHR21600:SF83">
    <property type="entry name" value="PSEUDOURIDYLATE SYNTHASE RPUSD4, MITOCHONDRIAL"/>
    <property type="match status" value="1"/>
</dbReference>
<dbReference type="Pfam" id="PF00849">
    <property type="entry name" value="PseudoU_synth_2"/>
    <property type="match status" value="1"/>
</dbReference>